<accession>A0A0C1USZ7</accession>
<dbReference type="Gene3D" id="3.40.50.620">
    <property type="entry name" value="HUPs"/>
    <property type="match status" value="1"/>
</dbReference>
<name>A0A0C1USZ7_9BACT</name>
<dbReference type="KEGG" id="mkc:kam1_1379"/>
<reference evidence="13 15" key="1">
    <citation type="submission" date="2014-08" db="EMBL/GenBank/DDBJ databases">
        <title>Methylacidiphilum kamchatkense strain Kam1 draft genome sequence.</title>
        <authorList>
            <person name="Birkeland N.-K."/>
            <person name="Erikstad H.A."/>
        </authorList>
    </citation>
    <scope>NUCLEOTIDE SEQUENCE [LARGE SCALE GENOMIC DNA]</scope>
    <source>
        <strain evidence="13 15">Kam1</strain>
    </source>
</reference>
<evidence type="ECO:0000313" key="16">
    <source>
        <dbReference type="Proteomes" id="UP000315925"/>
    </source>
</evidence>
<gene>
    <name evidence="11" type="primary">nadD</name>
    <name evidence="13" type="ORF">A946_01600</name>
    <name evidence="14" type="ORF">kam1_1379</name>
</gene>
<evidence type="ECO:0000256" key="2">
    <source>
        <dbReference type="ARBA" id="ARBA00005019"/>
    </source>
</evidence>
<comment type="function">
    <text evidence="1 11">Catalyzes the reversible adenylation of nicotinate mononucleotide (NaMN) to nicotinic acid adenine dinucleotide (NaAD).</text>
</comment>
<evidence type="ECO:0000313" key="13">
    <source>
        <dbReference type="EMBL" id="KIE59414.1"/>
    </source>
</evidence>
<protein>
    <recommendedName>
        <fullName evidence="11">Probable nicotinate-nucleotide adenylyltransferase</fullName>
        <ecNumber evidence="11">2.7.7.18</ecNumber>
    </recommendedName>
    <alternativeName>
        <fullName evidence="11">Deamido-NAD(+) diphosphorylase</fullName>
    </alternativeName>
    <alternativeName>
        <fullName evidence="11">Deamido-NAD(+) pyrophosphorylase</fullName>
    </alternativeName>
    <alternativeName>
        <fullName evidence="11">Nicotinate mononucleotide adenylyltransferase</fullName>
        <shortName evidence="11">NaMN adenylyltransferase</shortName>
    </alternativeName>
</protein>
<evidence type="ECO:0000256" key="1">
    <source>
        <dbReference type="ARBA" id="ARBA00002324"/>
    </source>
</evidence>
<dbReference type="GO" id="GO:0005524">
    <property type="term" value="F:ATP binding"/>
    <property type="evidence" value="ECO:0007669"/>
    <property type="project" value="UniProtKB-KW"/>
</dbReference>
<dbReference type="NCBIfam" id="NF000840">
    <property type="entry name" value="PRK00071.1-3"/>
    <property type="match status" value="1"/>
</dbReference>
<evidence type="ECO:0000256" key="8">
    <source>
        <dbReference type="ARBA" id="ARBA00022840"/>
    </source>
</evidence>
<dbReference type="PANTHER" id="PTHR39321:SF3">
    <property type="entry name" value="PHOSPHOPANTETHEINE ADENYLYLTRANSFERASE"/>
    <property type="match status" value="1"/>
</dbReference>
<evidence type="ECO:0000256" key="9">
    <source>
        <dbReference type="ARBA" id="ARBA00023027"/>
    </source>
</evidence>
<organism evidence="14 16">
    <name type="scientific">Methylacidiphilum kamchatkense Kam1</name>
    <dbReference type="NCBI Taxonomy" id="1202785"/>
    <lineage>
        <taxon>Bacteria</taxon>
        <taxon>Pseudomonadati</taxon>
        <taxon>Verrucomicrobiota</taxon>
        <taxon>Methylacidiphilae</taxon>
        <taxon>Methylacidiphilales</taxon>
        <taxon>Methylacidiphilaceae</taxon>
        <taxon>Methylacidiphilum (ex Ratnadevi et al. 2023)</taxon>
    </lineage>
</organism>
<dbReference type="UniPathway" id="UPA00253">
    <property type="reaction ID" value="UER00332"/>
</dbReference>
<dbReference type="InterPro" id="IPR005248">
    <property type="entry name" value="NadD/NMNAT"/>
</dbReference>
<dbReference type="EC" id="2.7.7.18" evidence="11"/>
<dbReference type="RefSeq" id="WP_039720674.1">
    <property type="nucleotide sequence ID" value="NZ_CP037899.1"/>
</dbReference>
<keyword evidence="8 11" id="KW-0067">ATP-binding</keyword>
<evidence type="ECO:0000256" key="3">
    <source>
        <dbReference type="ARBA" id="ARBA00009014"/>
    </source>
</evidence>
<dbReference type="InterPro" id="IPR014729">
    <property type="entry name" value="Rossmann-like_a/b/a_fold"/>
</dbReference>
<comment type="pathway">
    <text evidence="2 11">Cofactor biosynthesis; NAD(+) biosynthesis; deamido-NAD(+) from nicotinate D-ribonucleotide: step 1/1.</text>
</comment>
<dbReference type="InterPro" id="IPR004821">
    <property type="entry name" value="Cyt_trans-like"/>
</dbReference>
<dbReference type="NCBIfam" id="TIGR00482">
    <property type="entry name" value="nicotinate (nicotinamide) nucleotide adenylyltransferase"/>
    <property type="match status" value="1"/>
</dbReference>
<keyword evidence="6 11" id="KW-0548">Nucleotidyltransferase</keyword>
<evidence type="ECO:0000256" key="4">
    <source>
        <dbReference type="ARBA" id="ARBA00022642"/>
    </source>
</evidence>
<dbReference type="Proteomes" id="UP000031594">
    <property type="component" value="Unassembled WGS sequence"/>
</dbReference>
<dbReference type="GO" id="GO:0004515">
    <property type="term" value="F:nicotinate-nucleotide adenylyltransferase activity"/>
    <property type="evidence" value="ECO:0007669"/>
    <property type="project" value="UniProtKB-UniRule"/>
</dbReference>
<keyword evidence="15" id="KW-1185">Reference proteome</keyword>
<dbReference type="GO" id="GO:0009435">
    <property type="term" value="P:NAD+ biosynthetic process"/>
    <property type="evidence" value="ECO:0007669"/>
    <property type="project" value="UniProtKB-UniRule"/>
</dbReference>
<sequence>MIRNTSVQRIAIFGGSFDPIHHGHLISAMDCLEQMALEKIIFMPCARSPFKKTNPIASAQDRLEMIRLAIKPFKKFELSSFELQSPAPSYSIHTAKAFQKLFQQIELFWIIGSDQVQGLPKWKEFAELIKIVKFIVVPRAGFPFEKKSYLRILPTSRYIDISSSEIRERVKKNLPVIHLLPSAVFRYIKKHSIYLPNKTDNEQKA</sequence>
<evidence type="ECO:0000256" key="10">
    <source>
        <dbReference type="ARBA" id="ARBA00048721"/>
    </source>
</evidence>
<dbReference type="PANTHER" id="PTHR39321">
    <property type="entry name" value="NICOTINATE-NUCLEOTIDE ADENYLYLTRANSFERASE-RELATED"/>
    <property type="match status" value="1"/>
</dbReference>
<evidence type="ECO:0000259" key="12">
    <source>
        <dbReference type="Pfam" id="PF01467"/>
    </source>
</evidence>
<evidence type="ECO:0000256" key="5">
    <source>
        <dbReference type="ARBA" id="ARBA00022679"/>
    </source>
</evidence>
<feature type="domain" description="Cytidyltransferase-like" evidence="12">
    <location>
        <begin position="12"/>
        <end position="169"/>
    </location>
</feature>
<evidence type="ECO:0000256" key="11">
    <source>
        <dbReference type="HAMAP-Rule" id="MF_00244"/>
    </source>
</evidence>
<dbReference type="NCBIfam" id="TIGR00125">
    <property type="entry name" value="cyt_tran_rel"/>
    <property type="match status" value="1"/>
</dbReference>
<dbReference type="CDD" id="cd02165">
    <property type="entry name" value="NMNAT"/>
    <property type="match status" value="1"/>
</dbReference>
<keyword evidence="4 11" id="KW-0662">Pyridine nucleotide biosynthesis</keyword>
<reference evidence="16" key="3">
    <citation type="submission" date="2019-03" db="EMBL/GenBank/DDBJ databases">
        <title>Complete genome of Methylacidiphilum kamchatkense Kam1.</title>
        <authorList>
            <person name="Kruse T."/>
            <person name="Murarilal Ratnadevi C."/>
            <person name="Erikstad H.-A."/>
            <person name="Birkeland N.-K."/>
        </authorList>
    </citation>
    <scope>NUCLEOTIDE SEQUENCE [LARGE SCALE GENOMIC DNA]</scope>
    <source>
        <strain evidence="16">kam1</strain>
    </source>
</reference>
<comment type="similarity">
    <text evidence="3 11">Belongs to the NadD family.</text>
</comment>
<dbReference type="EMBL" id="JQNX01000001">
    <property type="protein sequence ID" value="KIE59414.1"/>
    <property type="molecule type" value="Genomic_DNA"/>
</dbReference>
<evidence type="ECO:0000256" key="6">
    <source>
        <dbReference type="ARBA" id="ARBA00022695"/>
    </source>
</evidence>
<evidence type="ECO:0000313" key="14">
    <source>
        <dbReference type="EMBL" id="QDQ42602.1"/>
    </source>
</evidence>
<evidence type="ECO:0000313" key="15">
    <source>
        <dbReference type="Proteomes" id="UP000031594"/>
    </source>
</evidence>
<dbReference type="SUPFAM" id="SSF52374">
    <property type="entry name" value="Nucleotidylyl transferase"/>
    <property type="match status" value="1"/>
</dbReference>
<dbReference type="Pfam" id="PF01467">
    <property type="entry name" value="CTP_transf_like"/>
    <property type="match status" value="1"/>
</dbReference>
<dbReference type="Proteomes" id="UP000315925">
    <property type="component" value="Chromosome"/>
</dbReference>
<proteinExistence type="inferred from homology"/>
<dbReference type="EMBL" id="CP037899">
    <property type="protein sequence ID" value="QDQ42602.1"/>
    <property type="molecule type" value="Genomic_DNA"/>
</dbReference>
<dbReference type="OrthoDB" id="5295945at2"/>
<keyword evidence="5 11" id="KW-0808">Transferase</keyword>
<reference evidence="14" key="2">
    <citation type="journal article" date="2019" name="BMC Genomics">
        <title>Complete genome sequence analysis of the thermoacidophilic verrucomicrobial methanotroph 'Candidatus Methylacidiphilum kamchatkense' strain Kam1 and comparison with its closest relatives.</title>
        <authorList>
            <person name="Kruse T."/>
            <person name="Ratnadevi C.M."/>
            <person name="Erikstad H.A."/>
            <person name="Birkeland N.K."/>
        </authorList>
    </citation>
    <scope>NUCLEOTIDE SEQUENCE</scope>
    <source>
        <strain evidence="14">Kam1</strain>
    </source>
</reference>
<keyword evidence="7 11" id="KW-0547">Nucleotide-binding</keyword>
<dbReference type="AlphaFoldDB" id="A0A0C1USZ7"/>
<keyword evidence="9 11" id="KW-0520">NAD</keyword>
<comment type="catalytic activity">
    <reaction evidence="10 11">
        <text>nicotinate beta-D-ribonucleotide + ATP + H(+) = deamido-NAD(+) + diphosphate</text>
        <dbReference type="Rhea" id="RHEA:22860"/>
        <dbReference type="ChEBI" id="CHEBI:15378"/>
        <dbReference type="ChEBI" id="CHEBI:30616"/>
        <dbReference type="ChEBI" id="CHEBI:33019"/>
        <dbReference type="ChEBI" id="CHEBI:57502"/>
        <dbReference type="ChEBI" id="CHEBI:58437"/>
        <dbReference type="EC" id="2.7.7.18"/>
    </reaction>
</comment>
<evidence type="ECO:0000256" key="7">
    <source>
        <dbReference type="ARBA" id="ARBA00022741"/>
    </source>
</evidence>
<dbReference type="HAMAP" id="MF_00244">
    <property type="entry name" value="NaMN_adenylyltr"/>
    <property type="match status" value="1"/>
</dbReference>
<dbReference type="STRING" id="1202785.A946_01600"/>